<dbReference type="GO" id="GO:0005524">
    <property type="term" value="F:ATP binding"/>
    <property type="evidence" value="ECO:0007669"/>
    <property type="project" value="InterPro"/>
</dbReference>
<gene>
    <name evidence="2" type="ORF">HRI_000284300</name>
</gene>
<dbReference type="GO" id="GO:0004672">
    <property type="term" value="F:protein kinase activity"/>
    <property type="evidence" value="ECO:0007669"/>
    <property type="project" value="InterPro"/>
</dbReference>
<protein>
    <submittedName>
        <fullName evidence="2">ZYGOTIC ARREST 1</fullName>
    </submittedName>
</protein>
<dbReference type="EMBL" id="BSYR01000004">
    <property type="protein sequence ID" value="GMI66150.1"/>
    <property type="molecule type" value="Genomic_DNA"/>
</dbReference>
<comment type="caution">
    <text evidence="2">The sequence shown here is derived from an EMBL/GenBank/DDBJ whole genome shotgun (WGS) entry which is preliminary data.</text>
</comment>
<organism evidence="2 3">
    <name type="scientific">Hibiscus trionum</name>
    <name type="common">Flower of an hour</name>
    <dbReference type="NCBI Taxonomy" id="183268"/>
    <lineage>
        <taxon>Eukaryota</taxon>
        <taxon>Viridiplantae</taxon>
        <taxon>Streptophyta</taxon>
        <taxon>Embryophyta</taxon>
        <taxon>Tracheophyta</taxon>
        <taxon>Spermatophyta</taxon>
        <taxon>Magnoliopsida</taxon>
        <taxon>eudicotyledons</taxon>
        <taxon>Gunneridae</taxon>
        <taxon>Pentapetalae</taxon>
        <taxon>rosids</taxon>
        <taxon>malvids</taxon>
        <taxon>Malvales</taxon>
        <taxon>Malvaceae</taxon>
        <taxon>Malvoideae</taxon>
        <taxon>Hibiscus</taxon>
    </lineage>
</organism>
<keyword evidence="3" id="KW-1185">Reference proteome</keyword>
<accession>A0A9W7GV26</accession>
<dbReference type="SUPFAM" id="SSF56112">
    <property type="entry name" value="Protein kinase-like (PK-like)"/>
    <property type="match status" value="1"/>
</dbReference>
<feature type="domain" description="Protein kinase" evidence="1">
    <location>
        <begin position="43"/>
        <end position="143"/>
    </location>
</feature>
<sequence>MIGRDTFCFTKKDNGTYQKTWSSATLLRTIDTEVDFGLEQLLKASAFLLGKSSSGILYKVVLDNGLAMAVRRHGDGGGQRLKEFQTEVEAIGKIRHPNMVNLRAYCCSDDEKLLIYDYINNGDLITAIHAKSGIPFKLLLWPV</sequence>
<dbReference type="InterPro" id="IPR000719">
    <property type="entry name" value="Prot_kinase_dom"/>
</dbReference>
<evidence type="ECO:0000313" key="3">
    <source>
        <dbReference type="Proteomes" id="UP001165190"/>
    </source>
</evidence>
<dbReference type="InterPro" id="IPR001245">
    <property type="entry name" value="Ser-Thr/Tyr_kinase_cat_dom"/>
</dbReference>
<dbReference type="AlphaFoldDB" id="A0A9W7GV26"/>
<dbReference type="OrthoDB" id="4062651at2759"/>
<reference evidence="2" key="1">
    <citation type="submission" date="2023-05" db="EMBL/GenBank/DDBJ databases">
        <title>Genome and transcriptome analyses reveal genes involved in the formation of fine ridges on petal epidermal cells in Hibiscus trionum.</title>
        <authorList>
            <person name="Koshimizu S."/>
            <person name="Masuda S."/>
            <person name="Ishii T."/>
            <person name="Shirasu K."/>
            <person name="Hoshino A."/>
            <person name="Arita M."/>
        </authorList>
    </citation>
    <scope>NUCLEOTIDE SEQUENCE</scope>
    <source>
        <strain evidence="2">Hamamatsu line</strain>
    </source>
</reference>
<dbReference type="PROSITE" id="PS50011">
    <property type="entry name" value="PROTEIN_KINASE_DOM"/>
    <property type="match status" value="1"/>
</dbReference>
<dbReference type="Pfam" id="PF07714">
    <property type="entry name" value="PK_Tyr_Ser-Thr"/>
    <property type="match status" value="1"/>
</dbReference>
<evidence type="ECO:0000313" key="2">
    <source>
        <dbReference type="EMBL" id="GMI66150.1"/>
    </source>
</evidence>
<dbReference type="InterPro" id="IPR011009">
    <property type="entry name" value="Kinase-like_dom_sf"/>
</dbReference>
<proteinExistence type="predicted"/>
<dbReference type="InterPro" id="IPR046959">
    <property type="entry name" value="PRK1-6/SRF4-like"/>
</dbReference>
<dbReference type="PANTHER" id="PTHR48007:SF83">
    <property type="entry name" value="PROTEIN KINASE DOMAIN-CONTAINING PROTEIN"/>
    <property type="match status" value="1"/>
</dbReference>
<dbReference type="Proteomes" id="UP001165190">
    <property type="component" value="Unassembled WGS sequence"/>
</dbReference>
<evidence type="ECO:0000259" key="1">
    <source>
        <dbReference type="PROSITE" id="PS50011"/>
    </source>
</evidence>
<dbReference type="PANTHER" id="PTHR48007">
    <property type="entry name" value="LEUCINE-RICH REPEAT RECEPTOR-LIKE PROTEIN KINASE PXC1"/>
    <property type="match status" value="1"/>
</dbReference>
<dbReference type="Gene3D" id="3.30.200.20">
    <property type="entry name" value="Phosphorylase Kinase, domain 1"/>
    <property type="match status" value="1"/>
</dbReference>
<name>A0A9W7GV26_HIBTR</name>